<feature type="compositionally biased region" description="Basic and acidic residues" evidence="1">
    <location>
        <begin position="41"/>
        <end position="52"/>
    </location>
</feature>
<sequence length="101" mass="10976">MDHPSTIVYISKTNNLPLYELTVVVVTAAGKVLCTPEDRGRVDIETPSRETTDPPFSGSSTWERGPCGVYARALQMISTSGSLVFKITTSNAASLSVERWL</sequence>
<organism evidence="2">
    <name type="scientific">Culex pipiens</name>
    <name type="common">House mosquito</name>
    <dbReference type="NCBI Taxonomy" id="7175"/>
    <lineage>
        <taxon>Eukaryota</taxon>
        <taxon>Metazoa</taxon>
        <taxon>Ecdysozoa</taxon>
        <taxon>Arthropoda</taxon>
        <taxon>Hexapoda</taxon>
        <taxon>Insecta</taxon>
        <taxon>Pterygota</taxon>
        <taxon>Neoptera</taxon>
        <taxon>Endopterygota</taxon>
        <taxon>Diptera</taxon>
        <taxon>Nematocera</taxon>
        <taxon>Culicoidea</taxon>
        <taxon>Culicidae</taxon>
        <taxon>Culicinae</taxon>
        <taxon>Culicini</taxon>
        <taxon>Culex</taxon>
        <taxon>Culex</taxon>
    </lineage>
</organism>
<dbReference type="EMBL" id="HBUE01238608">
    <property type="protein sequence ID" value="CAG6548230.1"/>
    <property type="molecule type" value="Transcribed_RNA"/>
</dbReference>
<protein>
    <submittedName>
        <fullName evidence="2">(northern house mosquito) hypothetical protein</fullName>
    </submittedName>
</protein>
<evidence type="ECO:0000313" key="2">
    <source>
        <dbReference type="EMBL" id="CAG6499722.1"/>
    </source>
</evidence>
<dbReference type="EMBL" id="HBUE01345579">
    <property type="protein sequence ID" value="CAG6600448.1"/>
    <property type="molecule type" value="Transcribed_RNA"/>
</dbReference>
<reference evidence="2" key="1">
    <citation type="submission" date="2021-05" db="EMBL/GenBank/DDBJ databases">
        <authorList>
            <person name="Alioto T."/>
            <person name="Alioto T."/>
            <person name="Gomez Garrido J."/>
        </authorList>
    </citation>
    <scope>NUCLEOTIDE SEQUENCE</scope>
</reference>
<dbReference type="EMBL" id="HBUE01138504">
    <property type="protein sequence ID" value="CAG6499722.1"/>
    <property type="molecule type" value="Transcribed_RNA"/>
</dbReference>
<evidence type="ECO:0000256" key="1">
    <source>
        <dbReference type="SAM" id="MobiDB-lite"/>
    </source>
</evidence>
<dbReference type="AlphaFoldDB" id="A0A8D8G7V5"/>
<accession>A0A8D8G7V5</accession>
<feature type="region of interest" description="Disordered" evidence="1">
    <location>
        <begin position="41"/>
        <end position="61"/>
    </location>
</feature>
<proteinExistence type="predicted"/>
<name>A0A8D8G7V5_CULPI</name>